<comment type="catalytic activity">
    <reaction evidence="3 5">
        <text>a quinone + NADH + 5 H(+)(in) = a quinol + NAD(+) + 4 H(+)(out)</text>
        <dbReference type="Rhea" id="RHEA:57888"/>
        <dbReference type="ChEBI" id="CHEBI:15378"/>
        <dbReference type="ChEBI" id="CHEBI:24646"/>
        <dbReference type="ChEBI" id="CHEBI:57540"/>
        <dbReference type="ChEBI" id="CHEBI:57945"/>
        <dbReference type="ChEBI" id="CHEBI:132124"/>
    </reaction>
</comment>
<dbReference type="Pfam" id="PF00329">
    <property type="entry name" value="Complex1_30kDa"/>
    <property type="match status" value="1"/>
</dbReference>
<dbReference type="AlphaFoldDB" id="A0A1F6C5C4"/>
<dbReference type="EC" id="7.1.1.-" evidence="3"/>
<keyword evidence="3" id="KW-0830">Ubiquinone</keyword>
<dbReference type="GO" id="GO:0005886">
    <property type="term" value="C:plasma membrane"/>
    <property type="evidence" value="ECO:0007669"/>
    <property type="project" value="UniProtKB-SubCell"/>
</dbReference>
<evidence type="ECO:0000313" key="8">
    <source>
        <dbReference type="Proteomes" id="UP000178606"/>
    </source>
</evidence>
<evidence type="ECO:0000256" key="2">
    <source>
        <dbReference type="ARBA" id="ARBA00022448"/>
    </source>
</evidence>
<evidence type="ECO:0000259" key="6">
    <source>
        <dbReference type="Pfam" id="PF00329"/>
    </source>
</evidence>
<dbReference type="InterPro" id="IPR037232">
    <property type="entry name" value="NADH_quin_OxRdtase_su_C/D-like"/>
</dbReference>
<dbReference type="InterPro" id="IPR020396">
    <property type="entry name" value="NADH_UbQ_OxRdtase_CS"/>
</dbReference>
<keyword evidence="3 4" id="KW-1278">Translocase</keyword>
<evidence type="ECO:0000256" key="1">
    <source>
        <dbReference type="ARBA" id="ARBA00007569"/>
    </source>
</evidence>
<protein>
    <recommendedName>
        <fullName evidence="3">NADH-quinone oxidoreductase subunit C</fullName>
        <ecNumber evidence="3">7.1.1.-</ecNumber>
    </recommendedName>
    <alternativeName>
        <fullName evidence="3">NADH dehydrogenase I subunit C</fullName>
    </alternativeName>
    <alternativeName>
        <fullName evidence="3">NDH-1 subunit C</fullName>
    </alternativeName>
</protein>
<comment type="subcellular location">
    <subcellularLocation>
        <location evidence="3">Cell membrane</location>
        <topology evidence="3">Peripheral membrane protein</topology>
        <orientation evidence="3">Cytoplasmic side</orientation>
    </subcellularLocation>
</comment>
<accession>A0A1F6C5C4</accession>
<comment type="caution">
    <text evidence="7">The sequence shown here is derived from an EMBL/GenBank/DDBJ whole genome shotgun (WGS) entry which is preliminary data.</text>
</comment>
<dbReference type="NCBIfam" id="TIGR01961">
    <property type="entry name" value="NuoC_fam"/>
    <property type="match status" value="1"/>
</dbReference>
<dbReference type="EMBL" id="MFKF01000405">
    <property type="protein sequence ID" value="OGG44359.1"/>
    <property type="molecule type" value="Genomic_DNA"/>
</dbReference>
<keyword evidence="3" id="KW-1003">Cell membrane</keyword>
<comment type="subunit">
    <text evidence="3">NDH-1 is composed of 14 different subunits. Subunits NuoB, C, D, E, F, and G constitute the peripheral sector of the complex.</text>
</comment>
<dbReference type="Gene3D" id="3.30.460.80">
    <property type="entry name" value="NADH:ubiquinone oxidoreductase, 30kDa subunit"/>
    <property type="match status" value="1"/>
</dbReference>
<dbReference type="PANTHER" id="PTHR10884">
    <property type="entry name" value="NADH DEHYDROGENASE UBIQUINONE IRON-SULFUR PROTEIN 3"/>
    <property type="match status" value="1"/>
</dbReference>
<dbReference type="HAMAP" id="MF_01357">
    <property type="entry name" value="NDH1_NuoC"/>
    <property type="match status" value="1"/>
</dbReference>
<dbReference type="GO" id="GO:0048038">
    <property type="term" value="F:quinone binding"/>
    <property type="evidence" value="ECO:0007669"/>
    <property type="project" value="UniProtKB-KW"/>
</dbReference>
<keyword evidence="2 3" id="KW-0813">Transport</keyword>
<dbReference type="PANTHER" id="PTHR10884:SF14">
    <property type="entry name" value="NADH DEHYDROGENASE [UBIQUINONE] IRON-SULFUR PROTEIN 3, MITOCHONDRIAL"/>
    <property type="match status" value="1"/>
</dbReference>
<organism evidence="7 8">
    <name type="scientific">Handelsmanbacteria sp. (strain RIFCSPLOWO2_12_FULL_64_10)</name>
    <dbReference type="NCBI Taxonomy" id="1817868"/>
    <lineage>
        <taxon>Bacteria</taxon>
        <taxon>Candidatus Handelsmaniibacteriota</taxon>
    </lineage>
</organism>
<gene>
    <name evidence="3" type="primary">nuoC</name>
    <name evidence="7" type="ORF">A3F84_00960</name>
</gene>
<dbReference type="Proteomes" id="UP000178606">
    <property type="component" value="Unassembled WGS sequence"/>
</dbReference>
<comment type="function">
    <text evidence="3">NDH-1 shuttles electrons from NADH, via FMN and iron-sulfur (Fe-S) centers, to quinones in the respiratory chain. The immediate electron acceptor for the enzyme in this species is believed to be ubiquinone. Couples the redox reaction to proton translocation (for every two electrons transferred, four hydrogen ions are translocated across the cytoplasmic membrane), and thus conserves the redox energy in a proton gradient.</text>
</comment>
<proteinExistence type="inferred from homology"/>
<keyword evidence="3 5" id="KW-0874">Quinone</keyword>
<feature type="domain" description="NADH:ubiquinone oxidoreductase 30kDa subunit" evidence="6">
    <location>
        <begin position="47"/>
        <end position="177"/>
    </location>
</feature>
<evidence type="ECO:0000256" key="5">
    <source>
        <dbReference type="RuleBase" id="RU003582"/>
    </source>
</evidence>
<keyword evidence="3" id="KW-0472">Membrane</keyword>
<dbReference type="GO" id="GO:0050136">
    <property type="term" value="F:NADH dehydrogenase (quinone) (non-electrogenic) activity"/>
    <property type="evidence" value="ECO:0007669"/>
    <property type="project" value="UniProtKB-UniRule"/>
</dbReference>
<dbReference type="SUPFAM" id="SSF143243">
    <property type="entry name" value="Nqo5-like"/>
    <property type="match status" value="1"/>
</dbReference>
<keyword evidence="3 4" id="KW-0520">NAD</keyword>
<comment type="similarity">
    <text evidence="1 3 4">Belongs to the complex I 30 kDa subunit family.</text>
</comment>
<dbReference type="InterPro" id="IPR001268">
    <property type="entry name" value="NADH_UbQ_OxRdtase_30kDa_su"/>
</dbReference>
<reference evidence="7 8" key="1">
    <citation type="journal article" date="2016" name="Nat. Commun.">
        <title>Thousands of microbial genomes shed light on interconnected biogeochemical processes in an aquifer system.</title>
        <authorList>
            <person name="Anantharaman K."/>
            <person name="Brown C.T."/>
            <person name="Hug L.A."/>
            <person name="Sharon I."/>
            <person name="Castelle C.J."/>
            <person name="Probst A.J."/>
            <person name="Thomas B.C."/>
            <person name="Singh A."/>
            <person name="Wilkins M.J."/>
            <person name="Karaoz U."/>
            <person name="Brodie E.L."/>
            <person name="Williams K.H."/>
            <person name="Hubbard S.S."/>
            <person name="Banfield J.F."/>
        </authorList>
    </citation>
    <scope>NUCLEOTIDE SEQUENCE [LARGE SCALE GENOMIC DNA]</scope>
    <source>
        <strain evidence="8">RIFCSPLOWO2_12_FULL_64_10</strain>
    </source>
</reference>
<evidence type="ECO:0000313" key="7">
    <source>
        <dbReference type="EMBL" id="OGG44359.1"/>
    </source>
</evidence>
<sequence>MSDEQKTDAQAAPERTPTFAEMTAQKVRERFPEEVVDASEFRGDWTITVRKGRIREVLTFLRDDPALAYNFLVDVTAVDYVGYMQSDPPARFGVIYNLCSYRQTGHRGRVRVRALVPEREAVVASAAPVWKGALWPEREVYDMFGIRFEGHPDLRRLLMPVNFEDYPLRKDYPLRGKGERDVIAPEDPGFVNIQDVIQLRDSSHA</sequence>
<evidence type="ECO:0000256" key="3">
    <source>
        <dbReference type="HAMAP-Rule" id="MF_01357"/>
    </source>
</evidence>
<dbReference type="InterPro" id="IPR010218">
    <property type="entry name" value="NADH_DH_suC"/>
</dbReference>
<dbReference type="GO" id="GO:0008137">
    <property type="term" value="F:NADH dehydrogenase (ubiquinone) activity"/>
    <property type="evidence" value="ECO:0007669"/>
    <property type="project" value="InterPro"/>
</dbReference>
<name>A0A1F6C5C4_HANXR</name>
<dbReference type="PROSITE" id="PS00542">
    <property type="entry name" value="COMPLEX1_30K"/>
    <property type="match status" value="1"/>
</dbReference>
<evidence type="ECO:0000256" key="4">
    <source>
        <dbReference type="RuleBase" id="RU003456"/>
    </source>
</evidence>